<protein>
    <submittedName>
        <fullName evidence="6">DUF4019 domain-containing protein</fullName>
    </submittedName>
</protein>
<proteinExistence type="predicted"/>
<reference evidence="7" key="1">
    <citation type="journal article" date="2019" name="Int. J. Syst. Evol. Microbiol.">
        <title>The Global Catalogue of Microorganisms (GCM) 10K type strain sequencing project: providing services to taxonomists for standard genome sequencing and annotation.</title>
        <authorList>
            <consortium name="The Broad Institute Genomics Platform"/>
            <consortium name="The Broad Institute Genome Sequencing Center for Infectious Disease"/>
            <person name="Wu L."/>
            <person name="Ma J."/>
        </authorList>
    </citation>
    <scope>NUCLEOTIDE SEQUENCE [LARGE SCALE GENOMIC DNA]</scope>
    <source>
        <strain evidence="7">CECT 8531</strain>
    </source>
</reference>
<keyword evidence="4" id="KW-1133">Transmembrane helix</keyword>
<evidence type="ECO:0000256" key="4">
    <source>
        <dbReference type="SAM" id="Phobius"/>
    </source>
</evidence>
<dbReference type="Pfam" id="PF00196">
    <property type="entry name" value="GerE"/>
    <property type="match status" value="1"/>
</dbReference>
<keyword evidence="4" id="KW-0472">Membrane</keyword>
<keyword evidence="4" id="KW-0812">Transmembrane</keyword>
<keyword evidence="3" id="KW-0804">Transcription</keyword>
<feature type="domain" description="HTH luxR-type" evidence="5">
    <location>
        <begin position="1"/>
        <end position="66"/>
    </location>
</feature>
<evidence type="ECO:0000256" key="2">
    <source>
        <dbReference type="ARBA" id="ARBA00023125"/>
    </source>
</evidence>
<dbReference type="InterPro" id="IPR025091">
    <property type="entry name" value="DUF4019"/>
</dbReference>
<keyword evidence="1" id="KW-0805">Transcription regulation</keyword>
<accession>A0ABV8RLX7</accession>
<dbReference type="InterPro" id="IPR000792">
    <property type="entry name" value="Tscrpt_reg_LuxR_C"/>
</dbReference>
<dbReference type="EMBL" id="JBHSDH010000013">
    <property type="protein sequence ID" value="MFC4293281.1"/>
    <property type="molecule type" value="Genomic_DNA"/>
</dbReference>
<dbReference type="InterPro" id="IPR036388">
    <property type="entry name" value="WH-like_DNA-bd_sf"/>
</dbReference>
<name>A0ABV8RLX7_9SPHN</name>
<sequence length="265" mass="28735">MADGYQSLTDKEKDTLRLLLRGYDAKSIARHFELSVHTVNERLRNARQKMAVSSSREAARQLLKAEGNTPQNVADKIIGEANNAADAADMALPGGARKPGHMLSLAIIGGLTMSFILAAFALTTLSPETLPASADKAAQTAPQDVATPAAATENETILAARQWLALVDAHDWAATYAASGKQFREQNTKEKFAEVAQSVQPKLGATLSRTFQSQEFVPAPPSGYEMVKFRTQFAAKPDTVETLALSQEDGKWRVVGYWLNFDGQL</sequence>
<dbReference type="SUPFAM" id="SSF46894">
    <property type="entry name" value="C-terminal effector domain of the bipartite response regulators"/>
    <property type="match status" value="1"/>
</dbReference>
<comment type="caution">
    <text evidence="6">The sequence shown here is derived from an EMBL/GenBank/DDBJ whole genome shotgun (WGS) entry which is preliminary data.</text>
</comment>
<evidence type="ECO:0000256" key="1">
    <source>
        <dbReference type="ARBA" id="ARBA00023015"/>
    </source>
</evidence>
<dbReference type="Pfam" id="PF13211">
    <property type="entry name" value="DUF4019"/>
    <property type="match status" value="1"/>
</dbReference>
<dbReference type="PANTHER" id="PTHR44688">
    <property type="entry name" value="DNA-BINDING TRANSCRIPTIONAL ACTIVATOR DEVR_DOSR"/>
    <property type="match status" value="1"/>
</dbReference>
<gene>
    <name evidence="6" type="ORF">ACFOWX_12730</name>
</gene>
<keyword evidence="7" id="KW-1185">Reference proteome</keyword>
<evidence type="ECO:0000256" key="3">
    <source>
        <dbReference type="ARBA" id="ARBA00023163"/>
    </source>
</evidence>
<dbReference type="SMART" id="SM00421">
    <property type="entry name" value="HTH_LUXR"/>
    <property type="match status" value="1"/>
</dbReference>
<dbReference type="PANTHER" id="PTHR44688:SF16">
    <property type="entry name" value="DNA-BINDING TRANSCRIPTIONAL ACTIVATOR DEVR_DOSR"/>
    <property type="match status" value="1"/>
</dbReference>
<keyword evidence="2" id="KW-0238">DNA-binding</keyword>
<organism evidence="6 7">
    <name type="scientific">Sphingorhabdus arenilitoris</name>
    <dbReference type="NCBI Taxonomy" id="1490041"/>
    <lineage>
        <taxon>Bacteria</taxon>
        <taxon>Pseudomonadati</taxon>
        <taxon>Pseudomonadota</taxon>
        <taxon>Alphaproteobacteria</taxon>
        <taxon>Sphingomonadales</taxon>
        <taxon>Sphingomonadaceae</taxon>
        <taxon>Sphingorhabdus</taxon>
    </lineage>
</organism>
<evidence type="ECO:0000259" key="5">
    <source>
        <dbReference type="PROSITE" id="PS50043"/>
    </source>
</evidence>
<dbReference type="PRINTS" id="PR00038">
    <property type="entry name" value="HTHLUXR"/>
</dbReference>
<dbReference type="CDD" id="cd06170">
    <property type="entry name" value="LuxR_C_like"/>
    <property type="match status" value="1"/>
</dbReference>
<evidence type="ECO:0000313" key="6">
    <source>
        <dbReference type="EMBL" id="MFC4293281.1"/>
    </source>
</evidence>
<evidence type="ECO:0000313" key="7">
    <source>
        <dbReference type="Proteomes" id="UP001595887"/>
    </source>
</evidence>
<dbReference type="Gene3D" id="1.10.10.10">
    <property type="entry name" value="Winged helix-like DNA-binding domain superfamily/Winged helix DNA-binding domain"/>
    <property type="match status" value="1"/>
</dbReference>
<dbReference type="Proteomes" id="UP001595887">
    <property type="component" value="Unassembled WGS sequence"/>
</dbReference>
<dbReference type="PROSITE" id="PS00622">
    <property type="entry name" value="HTH_LUXR_1"/>
    <property type="match status" value="1"/>
</dbReference>
<dbReference type="RefSeq" id="WP_381424690.1">
    <property type="nucleotide sequence ID" value="NZ_JBHSDH010000013.1"/>
</dbReference>
<dbReference type="PROSITE" id="PS50043">
    <property type="entry name" value="HTH_LUXR_2"/>
    <property type="match status" value="1"/>
</dbReference>
<feature type="transmembrane region" description="Helical" evidence="4">
    <location>
        <begin position="102"/>
        <end position="122"/>
    </location>
</feature>
<dbReference type="InterPro" id="IPR016032">
    <property type="entry name" value="Sig_transdc_resp-reg_C-effctor"/>
</dbReference>